<evidence type="ECO:0000313" key="4">
    <source>
        <dbReference type="Proteomes" id="UP000189966"/>
    </source>
</evidence>
<protein>
    <submittedName>
        <fullName evidence="3">Bacteriophage CI repressor helix-turn-helix domain protein</fullName>
    </submittedName>
</protein>
<dbReference type="OrthoDB" id="5829794at2"/>
<organism evidence="3 4">
    <name type="scientific">Photobacterium piscicola</name>
    <dbReference type="NCBI Taxonomy" id="1378299"/>
    <lineage>
        <taxon>Bacteria</taxon>
        <taxon>Pseudomonadati</taxon>
        <taxon>Pseudomonadota</taxon>
        <taxon>Gammaproteobacteria</taxon>
        <taxon>Vibrionales</taxon>
        <taxon>Vibrionaceae</taxon>
        <taxon>Photobacterium</taxon>
    </lineage>
</organism>
<name>A0A1T5HVH3_9GAMM</name>
<gene>
    <name evidence="3" type="ORF">CZ809_00169</name>
</gene>
<dbReference type="InterPro" id="IPR032499">
    <property type="entry name" value="Phage_CI_C"/>
</dbReference>
<evidence type="ECO:0000313" key="3">
    <source>
        <dbReference type="EMBL" id="SKC30692.1"/>
    </source>
</evidence>
<dbReference type="InterPro" id="IPR010982">
    <property type="entry name" value="Lambda_DNA-bd_dom_sf"/>
</dbReference>
<evidence type="ECO:0000259" key="1">
    <source>
        <dbReference type="Pfam" id="PF07022"/>
    </source>
</evidence>
<dbReference type="EMBL" id="FUZI01000001">
    <property type="protein sequence ID" value="SKC30692.1"/>
    <property type="molecule type" value="Genomic_DNA"/>
</dbReference>
<dbReference type="GO" id="GO:0051259">
    <property type="term" value="P:protein complex oligomerization"/>
    <property type="evidence" value="ECO:0007669"/>
    <property type="project" value="InterPro"/>
</dbReference>
<dbReference type="Gene3D" id="1.10.260.40">
    <property type="entry name" value="lambda repressor-like DNA-binding domains"/>
    <property type="match status" value="1"/>
</dbReference>
<dbReference type="RefSeq" id="WP_080155559.1">
    <property type="nucleotide sequence ID" value="NZ_FUZI01000001.1"/>
</dbReference>
<reference evidence="3 4" key="1">
    <citation type="submission" date="2017-02" db="EMBL/GenBank/DDBJ databases">
        <authorList>
            <person name="Peterson S.W."/>
        </authorList>
    </citation>
    <scope>NUCLEOTIDE SEQUENCE [LARGE SCALE GENOMIC DNA]</scope>
    <source>
        <strain evidence="4">type strain: NCCB 100098</strain>
    </source>
</reference>
<evidence type="ECO:0000259" key="2">
    <source>
        <dbReference type="Pfam" id="PF16452"/>
    </source>
</evidence>
<dbReference type="Gene3D" id="2.10.109.10">
    <property type="entry name" value="Umud Fragment, subunit A"/>
    <property type="match status" value="1"/>
</dbReference>
<dbReference type="GO" id="GO:0045892">
    <property type="term" value="P:negative regulation of DNA-templated transcription"/>
    <property type="evidence" value="ECO:0007669"/>
    <property type="project" value="InterPro"/>
</dbReference>
<feature type="domain" description="Bacteriophage CI repressor N-terminal" evidence="1">
    <location>
        <begin position="24"/>
        <end position="88"/>
    </location>
</feature>
<sequence length="212" mass="23438">MKPNMTPKSHIPIISTYPYLGGKAVTSKLCSLLNIDEYQNLADVFGIPRGTVSTWHSRETTPFEIAIRSHLATGVSLRWLLLNEGDAFPEMSKSEQYLDSHALTLPHYQLKSGELTALPALSFDPILLKQSQTEPHHFMALQTASTTMIIDQNDTLPISGSYLITIDNLMSINDIQRLPGNQLVLHYGQSSIAVAQADITIMGKVIISINHI</sequence>
<dbReference type="InterPro" id="IPR010744">
    <property type="entry name" value="Phage_CI_N"/>
</dbReference>
<proteinExistence type="predicted"/>
<dbReference type="AlphaFoldDB" id="A0A1T5HVH3"/>
<dbReference type="Pfam" id="PF07022">
    <property type="entry name" value="Phage_CI_repr"/>
    <property type="match status" value="1"/>
</dbReference>
<dbReference type="Proteomes" id="UP000189966">
    <property type="component" value="Unassembled WGS sequence"/>
</dbReference>
<dbReference type="GO" id="GO:0003677">
    <property type="term" value="F:DNA binding"/>
    <property type="evidence" value="ECO:0007669"/>
    <property type="project" value="InterPro"/>
</dbReference>
<dbReference type="Pfam" id="PF16452">
    <property type="entry name" value="Phage_CI_C"/>
    <property type="match status" value="1"/>
</dbReference>
<accession>A0A1T5HVH3</accession>
<feature type="domain" description="Bacteriophage CI repressor C-terminal" evidence="2">
    <location>
        <begin position="105"/>
        <end position="206"/>
    </location>
</feature>